<feature type="compositionally biased region" description="Basic and acidic residues" evidence="1">
    <location>
        <begin position="66"/>
        <end position="79"/>
    </location>
</feature>
<gene>
    <name evidence="2" type="ORF">NUU61_004561</name>
</gene>
<proteinExistence type="predicted"/>
<sequence length="97" mass="10579">MTAGDSHLMRSPVGGPTVELVVRPASDDRVGRVHPVWAVVSDLTTLTISTWAHRPGPLLSGLRPRRCSDHMPRPARDLHPQVYLQGGLPSLRSCGRL</sequence>
<name>A0A9W9FLB6_9EURO</name>
<evidence type="ECO:0000313" key="2">
    <source>
        <dbReference type="EMBL" id="KAJ5102339.1"/>
    </source>
</evidence>
<reference evidence="2" key="2">
    <citation type="journal article" date="2023" name="IMA Fungus">
        <title>Comparative genomic study of the Penicillium genus elucidates a diverse pangenome and 15 lateral gene transfer events.</title>
        <authorList>
            <person name="Petersen C."/>
            <person name="Sorensen T."/>
            <person name="Nielsen M.R."/>
            <person name="Sondergaard T.E."/>
            <person name="Sorensen J.L."/>
            <person name="Fitzpatrick D.A."/>
            <person name="Frisvad J.C."/>
            <person name="Nielsen K.L."/>
        </authorList>
    </citation>
    <scope>NUCLEOTIDE SEQUENCE</scope>
    <source>
        <strain evidence="2">IBT 34128</strain>
    </source>
</reference>
<protein>
    <submittedName>
        <fullName evidence="2">Uncharacterized protein</fullName>
    </submittedName>
</protein>
<comment type="caution">
    <text evidence="2">The sequence shown here is derived from an EMBL/GenBank/DDBJ whole genome shotgun (WGS) entry which is preliminary data.</text>
</comment>
<dbReference type="GeneID" id="81394311"/>
<dbReference type="RefSeq" id="XP_056513170.1">
    <property type="nucleotide sequence ID" value="XM_056655143.1"/>
</dbReference>
<evidence type="ECO:0000313" key="3">
    <source>
        <dbReference type="Proteomes" id="UP001141434"/>
    </source>
</evidence>
<feature type="region of interest" description="Disordered" evidence="1">
    <location>
        <begin position="63"/>
        <end position="82"/>
    </location>
</feature>
<organism evidence="2 3">
    <name type="scientific">Penicillium alfredii</name>
    <dbReference type="NCBI Taxonomy" id="1506179"/>
    <lineage>
        <taxon>Eukaryota</taxon>
        <taxon>Fungi</taxon>
        <taxon>Dikarya</taxon>
        <taxon>Ascomycota</taxon>
        <taxon>Pezizomycotina</taxon>
        <taxon>Eurotiomycetes</taxon>
        <taxon>Eurotiomycetidae</taxon>
        <taxon>Eurotiales</taxon>
        <taxon>Aspergillaceae</taxon>
        <taxon>Penicillium</taxon>
    </lineage>
</organism>
<dbReference type="AlphaFoldDB" id="A0A9W9FLB6"/>
<keyword evidence="3" id="KW-1185">Reference proteome</keyword>
<dbReference type="OrthoDB" id="10275074at2759"/>
<dbReference type="EMBL" id="JAPMSZ010000005">
    <property type="protein sequence ID" value="KAJ5102339.1"/>
    <property type="molecule type" value="Genomic_DNA"/>
</dbReference>
<accession>A0A9W9FLB6</accession>
<evidence type="ECO:0000256" key="1">
    <source>
        <dbReference type="SAM" id="MobiDB-lite"/>
    </source>
</evidence>
<dbReference type="Proteomes" id="UP001141434">
    <property type="component" value="Unassembled WGS sequence"/>
</dbReference>
<reference evidence="2" key="1">
    <citation type="submission" date="2022-11" db="EMBL/GenBank/DDBJ databases">
        <authorList>
            <person name="Petersen C."/>
        </authorList>
    </citation>
    <scope>NUCLEOTIDE SEQUENCE</scope>
    <source>
        <strain evidence="2">IBT 34128</strain>
    </source>
</reference>